<accession>A0A0S4M222</accession>
<dbReference type="OrthoDB" id="9776369at2"/>
<name>A0A0S4M222_9BURK</name>
<dbReference type="AlphaFoldDB" id="A0A0S4M222"/>
<evidence type="ECO:0000313" key="2">
    <source>
        <dbReference type="EMBL" id="CUT17829.1"/>
    </source>
</evidence>
<feature type="region of interest" description="Disordered" evidence="1">
    <location>
        <begin position="96"/>
        <end position="117"/>
    </location>
</feature>
<evidence type="ECO:0000256" key="1">
    <source>
        <dbReference type="SAM" id="MobiDB-lite"/>
    </source>
</evidence>
<keyword evidence="3" id="KW-1185">Reference proteome</keyword>
<dbReference type="EMBL" id="LN906597">
    <property type="protein sequence ID" value="CUT17829.1"/>
    <property type="molecule type" value="Genomic_DNA"/>
</dbReference>
<dbReference type="RefSeq" id="WP_092490531.1">
    <property type="nucleotide sequence ID" value="NZ_LN906597.1"/>
</dbReference>
<proteinExistence type="predicted"/>
<reference evidence="3" key="1">
    <citation type="submission" date="2015-11" db="EMBL/GenBank/DDBJ databases">
        <authorList>
            <person name="Seth-Smith H.M.B."/>
        </authorList>
    </citation>
    <scope>NUCLEOTIDE SEQUENCE [LARGE SCALE GENOMIC DNA]</scope>
    <source>
        <strain evidence="3">2013Ark11</strain>
    </source>
</reference>
<dbReference type="Proteomes" id="UP000198651">
    <property type="component" value="Chromosome I"/>
</dbReference>
<protein>
    <submittedName>
        <fullName evidence="2">Uncharacterized protein</fullName>
    </submittedName>
</protein>
<feature type="region of interest" description="Disordered" evidence="1">
    <location>
        <begin position="1"/>
        <end position="30"/>
    </location>
</feature>
<feature type="compositionally biased region" description="Polar residues" evidence="1">
    <location>
        <begin position="96"/>
        <end position="112"/>
    </location>
</feature>
<gene>
    <name evidence="2" type="ORF">Ark11_1010</name>
</gene>
<organism evidence="2 3">
    <name type="scientific">Candidatus Ichthyocystis hellenicum</name>
    <dbReference type="NCBI Taxonomy" id="1561003"/>
    <lineage>
        <taxon>Bacteria</taxon>
        <taxon>Pseudomonadati</taxon>
        <taxon>Pseudomonadota</taxon>
        <taxon>Betaproteobacteria</taxon>
        <taxon>Burkholderiales</taxon>
        <taxon>Candidatus Ichthyocystis</taxon>
    </lineage>
</organism>
<evidence type="ECO:0000313" key="3">
    <source>
        <dbReference type="Proteomes" id="UP000198651"/>
    </source>
</evidence>
<sequence>MHSHFPAINRSADDINSSNKSPDNIEKLDCDQHNSYVDSPIEDTLLHNLPSFTTNQTHSYKVANSTDLLRHLLHDVDKFDESNTTIATNNLESVETTEKNVLNSRESTNTTDKPPLTQELDNQYVDAINTKQLIESNEYYDVYFPLEIDQSITKQYSSLGVPEVHTFQHPVEYVIPKELQLTSKLYVYHNLCSTKISVSIYEHAIKKIDIDNKESLKISLLNEFKKLIEMKSFNPLDIDISSTYSVIRKYIADKVNPYISEIITTADVLINPGMSVLDIKYNCISNRHFFFKLNNCCKNIATELSKLSHENFLPLMKSKAYFGPGNVLWIKGKYRKKILSQVVKALIIESIYDLPNKIINAISNFETTEISNFMFPFVHGVYVSNSLIRNINYIINHIKGKIAKDNPPKSNFHDYRKLLEEHTSKLGELVRSSVVMHEKKTFLPNECTAKTMIKYILRDINNICFKFYYKMYGNTINSISSKSIMLEASTDTEKTSLSKKASMSLRKHPYRWDPSSIGPSTGLYRLAITMIKIDTENFKNHLISESNNKISVRRCINKISFNPNFNCMCNRIKLYFSNEFGPFLDEIEEEIRSEIKPLNGMSIEQFKLAYTSSNFFHHRLQELCTKVTKRTENYDDEVLFDLIPSSIELESGVKRSRRMHFSKKTKGNFINIIRQLLTDNILSIKEKITSVIESLPLCKTVGCFFSLVDNVYVDNKSLLKAKAVFESTQEKLMNDKILSESVYKISEGIKLFARSNKFSKTHDLYKPISYCIVDGKLSASEYLKISVRKQFVELEKDLSESMIIIHDNSKISIADEKTKNHILSKLKFSLMSRSIKIYRELCLKKSGVYNIRYKN</sequence>